<dbReference type="AlphaFoldDB" id="A0A8S9V0D6"/>
<keyword evidence="1" id="KW-0479">Metal-binding</keyword>
<protein>
    <recommendedName>
        <fullName evidence="3">B box-type domain-containing protein</fullName>
    </recommendedName>
</protein>
<organism evidence="4 5">
    <name type="scientific">Phytophthora infestans</name>
    <name type="common">Potato late blight agent</name>
    <name type="synonym">Botrytis infestans</name>
    <dbReference type="NCBI Taxonomy" id="4787"/>
    <lineage>
        <taxon>Eukaryota</taxon>
        <taxon>Sar</taxon>
        <taxon>Stramenopiles</taxon>
        <taxon>Oomycota</taxon>
        <taxon>Peronosporomycetes</taxon>
        <taxon>Peronosporales</taxon>
        <taxon>Peronosporaceae</taxon>
        <taxon>Phytophthora</taxon>
    </lineage>
</organism>
<gene>
    <name evidence="4" type="ORF">GN958_ATG05920</name>
</gene>
<evidence type="ECO:0000313" key="5">
    <source>
        <dbReference type="Proteomes" id="UP000704712"/>
    </source>
</evidence>
<keyword evidence="1" id="KW-0863">Zinc-finger</keyword>
<evidence type="ECO:0000313" key="4">
    <source>
        <dbReference type="EMBL" id="KAF4144902.1"/>
    </source>
</evidence>
<proteinExistence type="predicted"/>
<feature type="region of interest" description="Disordered" evidence="2">
    <location>
        <begin position="1"/>
        <end position="191"/>
    </location>
</feature>
<feature type="compositionally biased region" description="Basic and acidic residues" evidence="2">
    <location>
        <begin position="103"/>
        <end position="116"/>
    </location>
</feature>
<accession>A0A8S9V0D6</accession>
<evidence type="ECO:0000256" key="1">
    <source>
        <dbReference type="PROSITE-ProRule" id="PRU00024"/>
    </source>
</evidence>
<feature type="compositionally biased region" description="Basic residues" evidence="2">
    <location>
        <begin position="715"/>
        <end position="727"/>
    </location>
</feature>
<reference evidence="4" key="1">
    <citation type="submission" date="2020-03" db="EMBL/GenBank/DDBJ databases">
        <title>Hybrid Assembly of Korean Phytophthora infestans isolates.</title>
        <authorList>
            <person name="Prokchorchik M."/>
            <person name="Lee Y."/>
            <person name="Seo J."/>
            <person name="Cho J.-H."/>
            <person name="Park Y.-E."/>
            <person name="Jang D.-C."/>
            <person name="Im J.-S."/>
            <person name="Choi J.-G."/>
            <person name="Park H.-J."/>
            <person name="Lee G.-B."/>
            <person name="Lee Y.-G."/>
            <person name="Hong S.-Y."/>
            <person name="Cho K."/>
            <person name="Sohn K.H."/>
        </authorList>
    </citation>
    <scope>NUCLEOTIDE SEQUENCE</scope>
    <source>
        <strain evidence="4">KR_2_A2</strain>
    </source>
</reference>
<feature type="compositionally biased region" description="Basic and acidic residues" evidence="2">
    <location>
        <begin position="127"/>
        <end position="152"/>
    </location>
</feature>
<feature type="region of interest" description="Disordered" evidence="2">
    <location>
        <begin position="671"/>
        <end position="728"/>
    </location>
</feature>
<evidence type="ECO:0000259" key="3">
    <source>
        <dbReference type="PROSITE" id="PS50119"/>
    </source>
</evidence>
<evidence type="ECO:0000256" key="2">
    <source>
        <dbReference type="SAM" id="MobiDB-lite"/>
    </source>
</evidence>
<name>A0A8S9V0D6_PHYIN</name>
<feature type="compositionally biased region" description="Basic and acidic residues" evidence="2">
    <location>
        <begin position="13"/>
        <end position="23"/>
    </location>
</feature>
<dbReference type="EMBL" id="JAACNO010000791">
    <property type="protein sequence ID" value="KAF4144902.1"/>
    <property type="molecule type" value="Genomic_DNA"/>
</dbReference>
<feature type="compositionally biased region" description="Polar residues" evidence="2">
    <location>
        <begin position="697"/>
        <end position="710"/>
    </location>
</feature>
<dbReference type="PROSITE" id="PS50119">
    <property type="entry name" value="ZF_BBOX"/>
    <property type="match status" value="1"/>
</dbReference>
<feature type="domain" description="B box-type" evidence="3">
    <location>
        <begin position="547"/>
        <end position="591"/>
    </location>
</feature>
<keyword evidence="1" id="KW-0862">Zinc</keyword>
<comment type="caution">
    <text evidence="4">The sequence shown here is derived from an EMBL/GenBank/DDBJ whole genome shotgun (WGS) entry which is preliminary data.</text>
</comment>
<sequence length="748" mass="82434">MEMLQGGSEEYDGDNRFDEHEAEIVAEVASSRLLESPNETKVTDNPPFRYRKVRSAASRSTGFGRSNILDGIPRPYSAAGADALLSSRGGQSKKKSATSIKKTARDSKTPREDRPRSAGVNEWGDFDTDRLLRDDFEEPLKRMPPDPQDRQRSRSRKCRRSTPAPSSPPSSPREGYLTFSNESKEVSKPTMQVLKQKTIETLNLDLVAHTNPPSSRANAPPKPLLSRASMERLMSPHPGPATSHVPSSTPLFGTEISNTPTNRAAIFCRLTDLWSLISRRADNELEAANLQTKSPLECNTVMVKVCKTVGISLTSSVATRLSFWNANEQGVDFDSFCDLVIQCAIQPALHHFNLDNSIAEYVAALDLITQSLVAMEPARRLKQLNEIQPVFMSWKAGVTPRYVQAVEGTPPQTLLTAEKVRRALEASASQHMLAHQLPSEEARVTHVANIRRKVQLYKSWQSTDEKKVSRPVTNLLRGGLICSDEHRLSTSEATDLAEMLDRACTVFPASAGAEVFLGDERDQTEFSNEIFTDKANDPEKAIRSENEEVLVCGSCSIRRAVLWCSSCFTVNCQMCWQEVHFCTVDMSSVSSETSAREPLLGPSALGIKTRSKNATLSPPVAMIYLPTRAMKSGTLAKGVRHLRNISNQVNAIKGEIPLVVANAILPSLPKSRSTGTLPRHFERPQVESTPARATDSVAYSTLGNQTSGSTELAKRLQKHHSGSRSKLHLAPVSLEAELLLSTTPDRRR</sequence>
<dbReference type="Proteomes" id="UP000704712">
    <property type="component" value="Unassembled WGS sequence"/>
</dbReference>
<dbReference type="GO" id="GO:0008270">
    <property type="term" value="F:zinc ion binding"/>
    <property type="evidence" value="ECO:0007669"/>
    <property type="project" value="UniProtKB-KW"/>
</dbReference>
<dbReference type="InterPro" id="IPR000315">
    <property type="entry name" value="Znf_B-box"/>
</dbReference>